<evidence type="ECO:0000313" key="3">
    <source>
        <dbReference type="Proteomes" id="UP000076632"/>
    </source>
</evidence>
<sequence>MTEAWRLWLHGPVVHVTDYSHLSGPYQPYSPQNKDRAITIGDRWLPSIPCRSLVEDSTSKCDEDDWSCTASLPEYETSEGWDRLQASRYRLAMMQKKCNDVACIILIISVIIPTKSIIISPSIQWIRVIGAGLSKTSVSISNISCLAATLGKGSSDLSNQTC</sequence>
<proteinExistence type="predicted"/>
<evidence type="ECO:0000256" key="1">
    <source>
        <dbReference type="SAM" id="Phobius"/>
    </source>
</evidence>
<evidence type="ECO:0000313" key="2">
    <source>
        <dbReference type="EMBL" id="KZF20040.1"/>
    </source>
</evidence>
<dbReference type="GeneID" id="28901637"/>
<keyword evidence="1" id="KW-0472">Membrane</keyword>
<dbReference type="RefSeq" id="XP_018185595.1">
    <property type="nucleotide sequence ID" value="XM_018336500.1"/>
</dbReference>
<feature type="transmembrane region" description="Helical" evidence="1">
    <location>
        <begin position="98"/>
        <end position="118"/>
    </location>
</feature>
<keyword evidence="3" id="KW-1185">Reference proteome</keyword>
<accession>A0A165A6Y0</accession>
<reference evidence="2 3" key="1">
    <citation type="journal article" date="2016" name="Fungal Biol.">
        <title>The genome of Xylona heveae provides a window into fungal endophytism.</title>
        <authorList>
            <person name="Gazis R."/>
            <person name="Kuo A."/>
            <person name="Riley R."/>
            <person name="LaButti K."/>
            <person name="Lipzen A."/>
            <person name="Lin J."/>
            <person name="Amirebrahimi M."/>
            <person name="Hesse C.N."/>
            <person name="Spatafora J.W."/>
            <person name="Henrissat B."/>
            <person name="Hainaut M."/>
            <person name="Grigoriev I.V."/>
            <person name="Hibbett D.S."/>
        </authorList>
    </citation>
    <scope>NUCLEOTIDE SEQUENCE [LARGE SCALE GENOMIC DNA]</scope>
    <source>
        <strain evidence="2 3">TC161</strain>
    </source>
</reference>
<gene>
    <name evidence="2" type="ORF">L228DRAFT_34188</name>
</gene>
<protein>
    <submittedName>
        <fullName evidence="2">Uncharacterized protein</fullName>
    </submittedName>
</protein>
<dbReference type="EMBL" id="KV407464">
    <property type="protein sequence ID" value="KZF20040.1"/>
    <property type="molecule type" value="Genomic_DNA"/>
</dbReference>
<keyword evidence="1" id="KW-1133">Transmembrane helix</keyword>
<keyword evidence="1" id="KW-0812">Transmembrane</keyword>
<dbReference type="InParanoid" id="A0A165A6Y0"/>
<organism evidence="2 3">
    <name type="scientific">Xylona heveae (strain CBS 132557 / TC161)</name>
    <dbReference type="NCBI Taxonomy" id="1328760"/>
    <lineage>
        <taxon>Eukaryota</taxon>
        <taxon>Fungi</taxon>
        <taxon>Dikarya</taxon>
        <taxon>Ascomycota</taxon>
        <taxon>Pezizomycotina</taxon>
        <taxon>Xylonomycetes</taxon>
        <taxon>Xylonales</taxon>
        <taxon>Xylonaceae</taxon>
        <taxon>Xylona</taxon>
    </lineage>
</organism>
<name>A0A165A6Y0_XYLHT</name>
<dbReference type="AlphaFoldDB" id="A0A165A6Y0"/>
<dbReference type="Proteomes" id="UP000076632">
    <property type="component" value="Unassembled WGS sequence"/>
</dbReference>